<dbReference type="EMBL" id="KV425915">
    <property type="protein sequence ID" value="KZV98764.1"/>
    <property type="molecule type" value="Genomic_DNA"/>
</dbReference>
<keyword evidence="3" id="KW-1185">Reference proteome</keyword>
<feature type="non-terminal residue" evidence="2">
    <location>
        <position position="643"/>
    </location>
</feature>
<accession>A0A165M4S1</accession>
<feature type="region of interest" description="Disordered" evidence="1">
    <location>
        <begin position="484"/>
        <end position="518"/>
    </location>
</feature>
<sequence>MGAPEEDQQPPTYAASRAEPPPYPRLLPATFRVGFRETTPFVTVDELEDHLRILGAFSRLKSRVELDGQQPHLAHPLEPAAAWTVFLCRAVYRFTRWLQAVKVTPDESSLPPLDVLMVWHAYMLNPLTYKDDADRVLPQLDGLGNFPLRIVAKLIDPSTFNYAVSSEAREFFESIANEPFDPPITTNSEDRAALRCPCCDNKAEYAWPWVDDKGTGYAQRDFRAKCPYCEEKFTHEAYGVRKFCDEVITWRDVQSDTGSSKISFFLAGMTHRQMISQAPTLQKRMLQHVSADATGASFAKDLNWDMAKLHDWCMEGFKPQTTLPPRVAAILRRYTFPGPFSVELTGAVMRQASFIQKMVGMHWTQAQRFKDDPSPLVRSIARYHAFMDMMWSNPLSFFVPTLDIDLAWHTHQLKPLAYRTDTQKFVNIVPDHDDKVEENTLSNAFDITAQAWRRRFGVPYSLCGCSPDTESRASRTIRKVGSVFSASRPASAPPTNKRPDLISTEEDLDSGLPTHPSEHNAVVTDAERAHKLRKKREEKHSQMLAKRAKAVEAGNADAWTALQERRTKKKPDDGSEAAHNAAFMYPVPYWGVTYPYGAYGYGGAACGAYGGAAAAGGAGGYIASSCGVGGGGAFCGSGGGGGF</sequence>
<organism evidence="2 3">
    <name type="scientific">Exidia glandulosa HHB12029</name>
    <dbReference type="NCBI Taxonomy" id="1314781"/>
    <lineage>
        <taxon>Eukaryota</taxon>
        <taxon>Fungi</taxon>
        <taxon>Dikarya</taxon>
        <taxon>Basidiomycota</taxon>
        <taxon>Agaricomycotina</taxon>
        <taxon>Agaricomycetes</taxon>
        <taxon>Auriculariales</taxon>
        <taxon>Exidiaceae</taxon>
        <taxon>Exidia</taxon>
    </lineage>
</organism>
<dbReference type="AlphaFoldDB" id="A0A165M4S1"/>
<name>A0A165M4S1_EXIGL</name>
<dbReference type="InterPro" id="IPR009836">
    <property type="entry name" value="GRDP-like"/>
</dbReference>
<dbReference type="Pfam" id="PF07173">
    <property type="entry name" value="GRDP-like"/>
    <property type="match status" value="2"/>
</dbReference>
<dbReference type="Proteomes" id="UP000077266">
    <property type="component" value="Unassembled WGS sequence"/>
</dbReference>
<dbReference type="PANTHER" id="PTHR34365">
    <property type="entry name" value="ENOLASE (DUF1399)"/>
    <property type="match status" value="1"/>
</dbReference>
<feature type="region of interest" description="Disordered" evidence="1">
    <location>
        <begin position="1"/>
        <end position="22"/>
    </location>
</feature>
<gene>
    <name evidence="2" type="ORF">EXIGLDRAFT_746476</name>
</gene>
<evidence type="ECO:0000256" key="1">
    <source>
        <dbReference type="SAM" id="MobiDB-lite"/>
    </source>
</evidence>
<evidence type="ECO:0000313" key="3">
    <source>
        <dbReference type="Proteomes" id="UP000077266"/>
    </source>
</evidence>
<dbReference type="OrthoDB" id="2684236at2759"/>
<reference evidence="2 3" key="1">
    <citation type="journal article" date="2016" name="Mol. Biol. Evol.">
        <title>Comparative Genomics of Early-Diverging Mushroom-Forming Fungi Provides Insights into the Origins of Lignocellulose Decay Capabilities.</title>
        <authorList>
            <person name="Nagy L.G."/>
            <person name="Riley R."/>
            <person name="Tritt A."/>
            <person name="Adam C."/>
            <person name="Daum C."/>
            <person name="Floudas D."/>
            <person name="Sun H."/>
            <person name="Yadav J.S."/>
            <person name="Pangilinan J."/>
            <person name="Larsson K.H."/>
            <person name="Matsuura K."/>
            <person name="Barry K."/>
            <person name="Labutti K."/>
            <person name="Kuo R."/>
            <person name="Ohm R.A."/>
            <person name="Bhattacharya S.S."/>
            <person name="Shirouzu T."/>
            <person name="Yoshinaga Y."/>
            <person name="Martin F.M."/>
            <person name="Grigoriev I.V."/>
            <person name="Hibbett D.S."/>
        </authorList>
    </citation>
    <scope>NUCLEOTIDE SEQUENCE [LARGE SCALE GENOMIC DNA]</scope>
    <source>
        <strain evidence="2 3">HHB12029</strain>
    </source>
</reference>
<dbReference type="PANTHER" id="PTHR34365:SF7">
    <property type="entry name" value="GLYCINE-RICH DOMAIN-CONTAINING PROTEIN 1"/>
    <property type="match status" value="1"/>
</dbReference>
<proteinExistence type="predicted"/>
<evidence type="ECO:0000313" key="2">
    <source>
        <dbReference type="EMBL" id="KZV98764.1"/>
    </source>
</evidence>
<protein>
    <submittedName>
        <fullName evidence="2">Uncharacterized protein</fullName>
    </submittedName>
</protein>